<accession>A0A6J2K8N8</accession>
<protein>
    <submittedName>
        <fullName evidence="4">Uncharacterized protein LOC114249064</fullName>
    </submittedName>
</protein>
<feature type="region of interest" description="Disordered" evidence="1">
    <location>
        <begin position="200"/>
        <end position="230"/>
    </location>
</feature>
<evidence type="ECO:0000256" key="2">
    <source>
        <dbReference type="SAM" id="SignalP"/>
    </source>
</evidence>
<dbReference type="OrthoDB" id="6924690at2759"/>
<dbReference type="KEGG" id="bman:114249064"/>
<dbReference type="AlphaFoldDB" id="A0A6J2K8N8"/>
<evidence type="ECO:0000313" key="4">
    <source>
        <dbReference type="RefSeq" id="XP_028038335.1"/>
    </source>
</evidence>
<keyword evidence="3" id="KW-1185">Reference proteome</keyword>
<dbReference type="Proteomes" id="UP000504629">
    <property type="component" value="Unplaced"/>
</dbReference>
<feature type="compositionally biased region" description="Polar residues" evidence="1">
    <location>
        <begin position="204"/>
        <end position="215"/>
    </location>
</feature>
<evidence type="ECO:0000313" key="3">
    <source>
        <dbReference type="Proteomes" id="UP000504629"/>
    </source>
</evidence>
<sequence length="230" mass="26400">MKRIIVTVKIFCVLLAVDSRKYDIESESIRLYGENLQSVLIRFRKSPEYLKILNEKVKQLYEYYNLALAQTWTYHDEKMRQEIGKMFKLGPKVDSTRRLFSDVQTFDLEQLSDPSEISSENLTVYTDLPLSLSERNNLKEIGFENVGRIIHDVIKSFNQNGTFVRSTLLPGGGNIDNKTLTSTTEHPEVHKVTSTDVDVTTITNEGPSSTHSTNFKYRAHKPETSMNDLN</sequence>
<dbReference type="RefSeq" id="XP_028038335.1">
    <property type="nucleotide sequence ID" value="XM_028182534.1"/>
</dbReference>
<name>A0A6J2K8N8_BOMMA</name>
<feature type="signal peptide" evidence="2">
    <location>
        <begin position="1"/>
        <end position="19"/>
    </location>
</feature>
<evidence type="ECO:0000256" key="1">
    <source>
        <dbReference type="SAM" id="MobiDB-lite"/>
    </source>
</evidence>
<proteinExistence type="predicted"/>
<gene>
    <name evidence="4" type="primary">LOC114249064</name>
</gene>
<reference evidence="4" key="1">
    <citation type="submission" date="2025-08" db="UniProtKB">
        <authorList>
            <consortium name="RefSeq"/>
        </authorList>
    </citation>
    <scope>IDENTIFICATION</scope>
    <source>
        <tissue evidence="4">Silk gland</tissue>
    </source>
</reference>
<dbReference type="GeneID" id="114249064"/>
<organism evidence="3 4">
    <name type="scientific">Bombyx mandarina</name>
    <name type="common">Wild silk moth</name>
    <name type="synonym">Wild silkworm</name>
    <dbReference type="NCBI Taxonomy" id="7092"/>
    <lineage>
        <taxon>Eukaryota</taxon>
        <taxon>Metazoa</taxon>
        <taxon>Ecdysozoa</taxon>
        <taxon>Arthropoda</taxon>
        <taxon>Hexapoda</taxon>
        <taxon>Insecta</taxon>
        <taxon>Pterygota</taxon>
        <taxon>Neoptera</taxon>
        <taxon>Endopterygota</taxon>
        <taxon>Lepidoptera</taxon>
        <taxon>Glossata</taxon>
        <taxon>Ditrysia</taxon>
        <taxon>Bombycoidea</taxon>
        <taxon>Bombycidae</taxon>
        <taxon>Bombycinae</taxon>
        <taxon>Bombyx</taxon>
    </lineage>
</organism>
<keyword evidence="2" id="KW-0732">Signal</keyword>
<feature type="chain" id="PRO_5026665839" evidence="2">
    <location>
        <begin position="20"/>
        <end position="230"/>
    </location>
</feature>